<evidence type="ECO:0000259" key="8">
    <source>
        <dbReference type="PROSITE" id="PS50970"/>
    </source>
</evidence>
<keyword evidence="4" id="KW-0949">S-adenosyl-L-methionine</keyword>
<dbReference type="InterPro" id="IPR036589">
    <property type="entry name" value="HCY_dom_sf"/>
</dbReference>
<proteinExistence type="inferred from homology"/>
<evidence type="ECO:0000256" key="4">
    <source>
        <dbReference type="ARBA" id="ARBA00022691"/>
    </source>
</evidence>
<keyword evidence="2" id="KW-0489">Methyltransferase</keyword>
<gene>
    <name evidence="9" type="ORF">JK363_37465</name>
</gene>
<comment type="caution">
    <text evidence="9">The sequence shown here is derived from an EMBL/GenBank/DDBJ whole genome shotgun (WGS) entry which is preliminary data.</text>
</comment>
<keyword evidence="5" id="KW-0479">Metal-binding</keyword>
<organism evidence="9 10">
    <name type="scientific">Streptomyces coffeae</name>
    <dbReference type="NCBI Taxonomy" id="621382"/>
    <lineage>
        <taxon>Bacteria</taxon>
        <taxon>Bacillati</taxon>
        <taxon>Actinomycetota</taxon>
        <taxon>Actinomycetes</taxon>
        <taxon>Kitasatosporales</taxon>
        <taxon>Streptomycetaceae</taxon>
        <taxon>Streptomyces</taxon>
    </lineage>
</organism>
<evidence type="ECO:0000256" key="2">
    <source>
        <dbReference type="ARBA" id="ARBA00022603"/>
    </source>
</evidence>
<evidence type="ECO:0000313" key="9">
    <source>
        <dbReference type="EMBL" id="MBL1102209.1"/>
    </source>
</evidence>
<protein>
    <submittedName>
        <fullName evidence="9">Homocysteine S-methyltransferase family protein</fullName>
    </submittedName>
</protein>
<sequence>MALHMPSTTSAARADALREALATRVVVADGAMGTMLQAQEPSLDDFEQLEGCNEILNLTRPDIVRSVHAAYYEVGVDCVETNTFGANHAALGEYDIADRVYELSEAGARIAREVADEFAADGRDRWVLGSMGPGTKLPTLGHAPYTVLRDAYQANAEGMITGGADALLVETTQDLLQTKAAVLGARRALDATGAN</sequence>
<dbReference type="RefSeq" id="WP_201882466.1">
    <property type="nucleotide sequence ID" value="NZ_JAERRF010000040.1"/>
</dbReference>
<keyword evidence="3" id="KW-0808">Transferase</keyword>
<dbReference type="SUPFAM" id="SSF82282">
    <property type="entry name" value="Homocysteine S-methyltransferase"/>
    <property type="match status" value="1"/>
</dbReference>
<dbReference type="Proteomes" id="UP000634229">
    <property type="component" value="Unassembled WGS sequence"/>
</dbReference>
<dbReference type="Pfam" id="PF02574">
    <property type="entry name" value="S-methyl_trans"/>
    <property type="match status" value="1"/>
</dbReference>
<accession>A0ABS1NQH4</accession>
<dbReference type="InterPro" id="IPR050554">
    <property type="entry name" value="Met_Synthase/Corrinoid"/>
</dbReference>
<evidence type="ECO:0000256" key="5">
    <source>
        <dbReference type="ARBA" id="ARBA00022723"/>
    </source>
</evidence>
<comment type="caution">
    <text evidence="7">Lacks conserved residue(s) required for the propagation of feature annotation.</text>
</comment>
<feature type="non-terminal residue" evidence="9">
    <location>
        <position position="195"/>
    </location>
</feature>
<reference evidence="9 10" key="1">
    <citation type="submission" date="2021-01" db="EMBL/GenBank/DDBJ databases">
        <title>WGS of actinomycetes isolated from Thailand.</title>
        <authorList>
            <person name="Thawai C."/>
        </authorList>
    </citation>
    <scope>NUCLEOTIDE SEQUENCE [LARGE SCALE GENOMIC DNA]</scope>
    <source>
        <strain evidence="9 10">CA1R205</strain>
    </source>
</reference>
<evidence type="ECO:0000256" key="3">
    <source>
        <dbReference type="ARBA" id="ARBA00022679"/>
    </source>
</evidence>
<keyword evidence="10" id="KW-1185">Reference proteome</keyword>
<feature type="domain" description="Hcy-binding" evidence="8">
    <location>
        <begin position="14"/>
        <end position="195"/>
    </location>
</feature>
<name>A0ABS1NQH4_9ACTN</name>
<evidence type="ECO:0000256" key="7">
    <source>
        <dbReference type="PROSITE-ProRule" id="PRU00333"/>
    </source>
</evidence>
<evidence type="ECO:0000313" key="10">
    <source>
        <dbReference type="Proteomes" id="UP000634229"/>
    </source>
</evidence>
<dbReference type="InterPro" id="IPR003726">
    <property type="entry name" value="HCY_dom"/>
</dbReference>
<dbReference type="PROSITE" id="PS50970">
    <property type="entry name" value="HCY"/>
    <property type="match status" value="1"/>
</dbReference>
<keyword evidence="6" id="KW-0170">Cobalt</keyword>
<evidence type="ECO:0000256" key="6">
    <source>
        <dbReference type="ARBA" id="ARBA00023285"/>
    </source>
</evidence>
<comment type="similarity">
    <text evidence="1">Belongs to the vitamin-B12 dependent methionine synthase family.</text>
</comment>
<dbReference type="PANTHER" id="PTHR45833:SF1">
    <property type="entry name" value="METHIONINE SYNTHASE"/>
    <property type="match status" value="1"/>
</dbReference>
<dbReference type="EMBL" id="JAERRF010000040">
    <property type="protein sequence ID" value="MBL1102209.1"/>
    <property type="molecule type" value="Genomic_DNA"/>
</dbReference>
<dbReference type="Gene3D" id="3.20.20.330">
    <property type="entry name" value="Homocysteine-binding-like domain"/>
    <property type="match status" value="1"/>
</dbReference>
<evidence type="ECO:0000256" key="1">
    <source>
        <dbReference type="ARBA" id="ARBA00010398"/>
    </source>
</evidence>
<dbReference type="PANTHER" id="PTHR45833">
    <property type="entry name" value="METHIONINE SYNTHASE"/>
    <property type="match status" value="1"/>
</dbReference>